<dbReference type="EMBL" id="BIMW01000101">
    <property type="protein sequence ID" value="GCE94495.1"/>
    <property type="molecule type" value="Genomic_DNA"/>
</dbReference>
<dbReference type="GeneID" id="301683392"/>
<evidence type="ECO:0008006" key="4">
    <source>
        <dbReference type="Google" id="ProtNLM"/>
    </source>
</evidence>
<dbReference type="NCBIfam" id="TIGR04155">
    <property type="entry name" value="cyano_PEP"/>
    <property type="match status" value="1"/>
</dbReference>
<evidence type="ECO:0000256" key="1">
    <source>
        <dbReference type="SAM" id="SignalP"/>
    </source>
</evidence>
<keyword evidence="1" id="KW-0732">Signal</keyword>
<keyword evidence="3" id="KW-1185">Reference proteome</keyword>
<dbReference type="NCBIfam" id="NF033947">
    <property type="entry name" value="PEP-cistern"/>
    <property type="match status" value="1"/>
</dbReference>
<evidence type="ECO:0000313" key="3">
    <source>
        <dbReference type="Proteomes" id="UP000326169"/>
    </source>
</evidence>
<gene>
    <name evidence="2" type="ORF">NIES46_25530</name>
</gene>
<protein>
    <recommendedName>
        <fullName evidence="4">PEP-CTERM protein-sorting domain-containing protein</fullName>
    </recommendedName>
</protein>
<dbReference type="Proteomes" id="UP000326169">
    <property type="component" value="Unassembled WGS sequence"/>
</dbReference>
<dbReference type="RefSeq" id="WP_006619780.1">
    <property type="nucleotide sequence ID" value="NZ_BIMW01000101.1"/>
</dbReference>
<evidence type="ECO:0000313" key="2">
    <source>
        <dbReference type="EMBL" id="GCE94495.1"/>
    </source>
</evidence>
<accession>A0A5M3T7Q9</accession>
<sequence length="266" mass="27942">MKTNYLFGTALLATSVAIVSSAFLPAAAFNITRTGDQAGNPQQDLWQVGVTTNDIGSTFRIDWFLDKNFDGSGGLSQDLSAFSTFKVDSFTSSYLDLTINISNTTALTQTFTEAGIVSFGFGIDPNATSVELLQSGTNFSGAQVRSGQQTFPGGFKQIDICIFTQGCNGGSQNSALAAGASDSLRLRIGGDFTNGTTTIGANLLDFPVKFQTTDGSFELAGAGGGVDNIEQVPEPLTILGTGMALGFGSMFKREHDKKKKQSSLKA</sequence>
<feature type="signal peptide" evidence="1">
    <location>
        <begin position="1"/>
        <end position="28"/>
    </location>
</feature>
<dbReference type="InterPro" id="IPR026374">
    <property type="entry name" value="Cyano_PEP"/>
</dbReference>
<reference evidence="2 3" key="1">
    <citation type="journal article" date="2019" name="J Genomics">
        <title>The Draft Genome of a Hydrogen-producing Cyanobacterium, Arthrospira platensis NIES-46.</title>
        <authorList>
            <person name="Suzuki S."/>
            <person name="Yamaguchi H."/>
            <person name="Kawachi M."/>
        </authorList>
    </citation>
    <scope>NUCLEOTIDE SEQUENCE [LARGE SCALE GENOMIC DNA]</scope>
    <source>
        <strain evidence="2 3">NIES-46</strain>
    </source>
</reference>
<proteinExistence type="predicted"/>
<comment type="caution">
    <text evidence="2">The sequence shown here is derived from an EMBL/GenBank/DDBJ whole genome shotgun (WGS) entry which is preliminary data.</text>
</comment>
<organism evidence="2 3">
    <name type="scientific">Limnospira platensis NIES-46</name>
    <dbReference type="NCBI Taxonomy" id="1236695"/>
    <lineage>
        <taxon>Bacteria</taxon>
        <taxon>Bacillati</taxon>
        <taxon>Cyanobacteriota</taxon>
        <taxon>Cyanophyceae</taxon>
        <taxon>Oscillatoriophycideae</taxon>
        <taxon>Oscillatoriales</taxon>
        <taxon>Sirenicapillariaceae</taxon>
        <taxon>Limnospira</taxon>
    </lineage>
</organism>
<feature type="chain" id="PRO_5045507189" description="PEP-CTERM protein-sorting domain-containing protein" evidence="1">
    <location>
        <begin position="29"/>
        <end position="266"/>
    </location>
</feature>
<name>A0A5M3T7Q9_LIMPL</name>